<dbReference type="EMBL" id="JBBHLI010000016">
    <property type="protein sequence ID" value="MEK9502884.1"/>
    <property type="molecule type" value="Genomic_DNA"/>
</dbReference>
<comment type="caution">
    <text evidence="2">The sequence shown here is derived from an EMBL/GenBank/DDBJ whole genome shotgun (WGS) entry which is preliminary data.</text>
</comment>
<evidence type="ECO:0000313" key="3">
    <source>
        <dbReference type="Proteomes" id="UP001484239"/>
    </source>
</evidence>
<organism evidence="2 3">
    <name type="scientific">Gaopeijia maritima</name>
    <dbReference type="NCBI Taxonomy" id="3119007"/>
    <lineage>
        <taxon>Bacteria</taxon>
        <taxon>Pseudomonadati</taxon>
        <taxon>Gemmatimonadota</taxon>
        <taxon>Longimicrobiia</taxon>
        <taxon>Gaopeijiales</taxon>
        <taxon>Gaopeijiaceae</taxon>
        <taxon>Gaopeijia</taxon>
    </lineage>
</organism>
<proteinExistence type="predicted"/>
<feature type="region of interest" description="Disordered" evidence="1">
    <location>
        <begin position="143"/>
        <end position="163"/>
    </location>
</feature>
<gene>
    <name evidence="2" type="ORF">WI372_17950</name>
</gene>
<keyword evidence="3" id="KW-1185">Reference proteome</keyword>
<sequence length="295" mass="29898">MRSRRGVVLVTVLLLLLAATLLVHGSVVLARAHHGGATAAWEAARVRRAAVGRLAAAVRDGGVTASSWSRAGPGVEATVRVVELGPELRLLAGGARGPRARWWVGRHVWRPDPAFRAAAVRAALTAASPTGGGGVVTGGAAGSCGGGRPLPTRSTPDSAGPRIGPLDLERLEGLAGVWTMEAGCTGGCAPRLGRSEGGVVTGGEHAGVLVSRGDLVLSGAARVRGHLLVEGALILRDSARVDGAVEVSGSVTLSPRSVIRGDRCAVADAWRDGVANAVGAVALEPRPWPLWGPPP</sequence>
<dbReference type="RefSeq" id="WP_405281741.1">
    <property type="nucleotide sequence ID" value="NZ_CP144380.1"/>
</dbReference>
<evidence type="ECO:0000313" key="2">
    <source>
        <dbReference type="EMBL" id="MEK9502884.1"/>
    </source>
</evidence>
<dbReference type="Proteomes" id="UP001484239">
    <property type="component" value="Unassembled WGS sequence"/>
</dbReference>
<reference evidence="2 3" key="1">
    <citation type="submission" date="2024-02" db="EMBL/GenBank/DDBJ databases">
        <title>A novel Gemmatimonadota bacterium.</title>
        <authorList>
            <person name="Du Z.-J."/>
            <person name="Ye Y.-Q."/>
        </authorList>
    </citation>
    <scope>NUCLEOTIDE SEQUENCE [LARGE SCALE GENOMIC DNA]</scope>
    <source>
        <strain evidence="2 3">DH-20</strain>
    </source>
</reference>
<evidence type="ECO:0000256" key="1">
    <source>
        <dbReference type="SAM" id="MobiDB-lite"/>
    </source>
</evidence>
<name>A0ABU9EDV5_9BACT</name>
<protein>
    <submittedName>
        <fullName evidence="2">Polymer-forming cytoskeletal protein</fullName>
    </submittedName>
</protein>
<accession>A0ABU9EDV5</accession>